<keyword evidence="2" id="KW-1185">Reference proteome</keyword>
<comment type="caution">
    <text evidence="1">The sequence shown here is derived from an EMBL/GenBank/DDBJ whole genome shotgun (WGS) entry which is preliminary data.</text>
</comment>
<dbReference type="AlphaFoldDB" id="A0AAE0YZ04"/>
<proteinExistence type="predicted"/>
<name>A0AAE0YZ04_9GAST</name>
<protein>
    <submittedName>
        <fullName evidence="1">Uncharacterized protein</fullName>
    </submittedName>
</protein>
<organism evidence="1 2">
    <name type="scientific">Elysia crispata</name>
    <name type="common">lettuce slug</name>
    <dbReference type="NCBI Taxonomy" id="231223"/>
    <lineage>
        <taxon>Eukaryota</taxon>
        <taxon>Metazoa</taxon>
        <taxon>Spiralia</taxon>
        <taxon>Lophotrochozoa</taxon>
        <taxon>Mollusca</taxon>
        <taxon>Gastropoda</taxon>
        <taxon>Heterobranchia</taxon>
        <taxon>Euthyneura</taxon>
        <taxon>Panpulmonata</taxon>
        <taxon>Sacoglossa</taxon>
        <taxon>Placobranchoidea</taxon>
        <taxon>Plakobranchidae</taxon>
        <taxon>Elysia</taxon>
    </lineage>
</organism>
<accession>A0AAE0YZ04</accession>
<dbReference type="Proteomes" id="UP001283361">
    <property type="component" value="Unassembled WGS sequence"/>
</dbReference>
<evidence type="ECO:0000313" key="1">
    <source>
        <dbReference type="EMBL" id="KAK3759723.1"/>
    </source>
</evidence>
<dbReference type="EMBL" id="JAWDGP010005078">
    <property type="protein sequence ID" value="KAK3759723.1"/>
    <property type="molecule type" value="Genomic_DNA"/>
</dbReference>
<reference evidence="1" key="1">
    <citation type="journal article" date="2023" name="G3 (Bethesda)">
        <title>A reference genome for the long-term kleptoplast-retaining sea slug Elysia crispata morphotype clarki.</title>
        <authorList>
            <person name="Eastman K.E."/>
            <person name="Pendleton A.L."/>
            <person name="Shaikh M.A."/>
            <person name="Suttiyut T."/>
            <person name="Ogas R."/>
            <person name="Tomko P."/>
            <person name="Gavelis G."/>
            <person name="Widhalm J.R."/>
            <person name="Wisecaver J.H."/>
        </authorList>
    </citation>
    <scope>NUCLEOTIDE SEQUENCE</scope>
    <source>
        <strain evidence="1">ECLA1</strain>
    </source>
</reference>
<sequence length="93" mass="10611">MVTLATRSNRCEDVTIFSAFASNLCEFCIIDGVGCERSLRMGVSTGRREEQYNMRRLPKRERVGPRAVIEANSWTTDSNKARLISYWYGEGLL</sequence>
<gene>
    <name evidence="1" type="ORF">RRG08_064444</name>
</gene>
<evidence type="ECO:0000313" key="2">
    <source>
        <dbReference type="Proteomes" id="UP001283361"/>
    </source>
</evidence>